<evidence type="ECO:0000313" key="3">
    <source>
        <dbReference type="Proteomes" id="UP000078240"/>
    </source>
</evidence>
<reference evidence="2 3" key="1">
    <citation type="submission" date="2016-01" db="EMBL/GenBank/DDBJ databases">
        <title>Biosynthesis of antibiotic leucinostatins and their inhibition on Phytophthora in bio-control Purpureocillium lilacinum.</title>
        <authorList>
            <person name="Wang G."/>
            <person name="Liu Z."/>
            <person name="Lin R."/>
            <person name="Li E."/>
            <person name="Mao Z."/>
            <person name="Ling J."/>
            <person name="Yin W."/>
            <person name="Xie B."/>
        </authorList>
    </citation>
    <scope>NUCLEOTIDE SEQUENCE [LARGE SCALE GENOMIC DNA]</scope>
    <source>
        <strain evidence="2">PLBJ-1</strain>
    </source>
</reference>
<evidence type="ECO:0000313" key="2">
    <source>
        <dbReference type="EMBL" id="OAQ77655.1"/>
    </source>
</evidence>
<dbReference type="AlphaFoldDB" id="A0A179GIG9"/>
<accession>A0A179GIG9</accession>
<gene>
    <name evidence="2" type="ORF">VFPBJ_08127</name>
</gene>
<evidence type="ECO:0000256" key="1">
    <source>
        <dbReference type="SAM" id="MobiDB-lite"/>
    </source>
</evidence>
<proteinExistence type="predicted"/>
<sequence length="113" mass="12119">MSARPASPLQTSCRRAVETNLILKGGCPASKILKRKRHAGGHQPCQQSQSRSVRGGKIFASTPGHQGQPLFDFLTFYATYMAACKLLKRRPSPGELQSPIGILVKMLAAAAAT</sequence>
<organism evidence="2 3">
    <name type="scientific">Purpureocillium lilacinum</name>
    <name type="common">Paecilomyces lilacinus</name>
    <dbReference type="NCBI Taxonomy" id="33203"/>
    <lineage>
        <taxon>Eukaryota</taxon>
        <taxon>Fungi</taxon>
        <taxon>Dikarya</taxon>
        <taxon>Ascomycota</taxon>
        <taxon>Pezizomycotina</taxon>
        <taxon>Sordariomycetes</taxon>
        <taxon>Hypocreomycetidae</taxon>
        <taxon>Hypocreales</taxon>
        <taxon>Ophiocordycipitaceae</taxon>
        <taxon>Purpureocillium</taxon>
    </lineage>
</organism>
<protein>
    <submittedName>
        <fullName evidence="2">Uncharacterized protein</fullName>
    </submittedName>
</protein>
<name>A0A179GIG9_PURLI</name>
<dbReference type="Proteomes" id="UP000078240">
    <property type="component" value="Unassembled WGS sequence"/>
</dbReference>
<comment type="caution">
    <text evidence="2">The sequence shown here is derived from an EMBL/GenBank/DDBJ whole genome shotgun (WGS) entry which is preliminary data.</text>
</comment>
<feature type="region of interest" description="Disordered" evidence="1">
    <location>
        <begin position="36"/>
        <end position="65"/>
    </location>
</feature>
<dbReference type="EMBL" id="LSBH01000006">
    <property type="protein sequence ID" value="OAQ77655.1"/>
    <property type="molecule type" value="Genomic_DNA"/>
</dbReference>